<dbReference type="EMBL" id="QNUL01000026">
    <property type="protein sequence ID" value="REA57636.1"/>
    <property type="molecule type" value="Genomic_DNA"/>
</dbReference>
<protein>
    <submittedName>
        <fullName evidence="1">Uncharacterized protein</fullName>
    </submittedName>
</protein>
<name>A0A3D8Y519_9BACT</name>
<accession>A0A3D8Y519</accession>
<evidence type="ECO:0000313" key="2">
    <source>
        <dbReference type="Proteomes" id="UP000256373"/>
    </source>
</evidence>
<proteinExistence type="predicted"/>
<dbReference type="AlphaFoldDB" id="A0A3D8Y519"/>
<evidence type="ECO:0000313" key="1">
    <source>
        <dbReference type="EMBL" id="REA57636.1"/>
    </source>
</evidence>
<keyword evidence="2" id="KW-1185">Reference proteome</keyword>
<sequence length="75" mass="8119">MLIIVLLVSLCLIVLGRTDKNSFGLSVKLRKGLRLAGQFGLGFFVGFALYAHGADMIDGFWTGFSAGKNQITQQP</sequence>
<dbReference type="RefSeq" id="WP_115833324.1">
    <property type="nucleotide sequence ID" value="NZ_QNUL01000026.1"/>
</dbReference>
<comment type="caution">
    <text evidence="1">The sequence shown here is derived from an EMBL/GenBank/DDBJ whole genome shotgun (WGS) entry which is preliminary data.</text>
</comment>
<gene>
    <name evidence="1" type="ORF">DSL64_23135</name>
</gene>
<dbReference type="Proteomes" id="UP000256373">
    <property type="component" value="Unassembled WGS sequence"/>
</dbReference>
<reference evidence="1 2" key="1">
    <citation type="submission" date="2018-07" db="EMBL/GenBank/DDBJ databases">
        <title>Dyadobacter roseus sp. nov., isolated from rose rhizosphere soil.</title>
        <authorList>
            <person name="Chen L."/>
        </authorList>
    </citation>
    <scope>NUCLEOTIDE SEQUENCE [LARGE SCALE GENOMIC DNA]</scope>
    <source>
        <strain evidence="1 2">RS19</strain>
    </source>
</reference>
<organism evidence="1 2">
    <name type="scientific">Dyadobacter luteus</name>
    <dbReference type="NCBI Taxonomy" id="2259619"/>
    <lineage>
        <taxon>Bacteria</taxon>
        <taxon>Pseudomonadati</taxon>
        <taxon>Bacteroidota</taxon>
        <taxon>Cytophagia</taxon>
        <taxon>Cytophagales</taxon>
        <taxon>Spirosomataceae</taxon>
        <taxon>Dyadobacter</taxon>
    </lineage>
</organism>